<dbReference type="Pfam" id="PF00437">
    <property type="entry name" value="T2SSE"/>
    <property type="match status" value="1"/>
</dbReference>
<keyword evidence="3" id="KW-0067">ATP-binding</keyword>
<dbReference type="GO" id="GO:0016887">
    <property type="term" value="F:ATP hydrolysis activity"/>
    <property type="evidence" value="ECO:0007669"/>
    <property type="project" value="TreeGrafter"/>
</dbReference>
<evidence type="ECO:0000256" key="2">
    <source>
        <dbReference type="ARBA" id="ARBA00022741"/>
    </source>
</evidence>
<evidence type="ECO:0000313" key="6">
    <source>
        <dbReference type="Proteomes" id="UP000591941"/>
    </source>
</evidence>
<proteinExistence type="inferred from homology"/>
<dbReference type="Gene3D" id="3.30.450.90">
    <property type="match status" value="1"/>
</dbReference>
<evidence type="ECO:0000256" key="3">
    <source>
        <dbReference type="ARBA" id="ARBA00022840"/>
    </source>
</evidence>
<sequence>MTAQEMATPKTAVHALLTQAVVAGASDVHFEPQENELRVRFRIHGKLWETTQLPGTFAPSVANYIKALAHMNMAEKRLPLDGSCTFETGNRKYDLRISSLPVFYGEKIVVRILGNPLFVPQLERLGLLPAAQSLLVRELRRSAGLIVVAGATGTGKSTTLAAALAFLNDSARNLVSIEDPIEYHLSGVNQVQVNEQSGLTFAKGLRSILRQDPDVIAVGEIRDRETAEIAIRAALTGHLVLSSMHANTAAEIPLRFVEMGIAPYLVAASLTLVISQRLLRLLCPACKQPYRGVTPWADGSTDNALFTRGGCEQCHATGYAGRTGIFEMLPVDERIKNQLALPEGVPRLRSLCGSLTRFPLVEQVRERIAKGEVGVEEAAFFAS</sequence>
<accession>A0A841R357</accession>
<comment type="caution">
    <text evidence="5">The sequence shown here is derived from an EMBL/GenBank/DDBJ whole genome shotgun (WGS) entry which is preliminary data.</text>
</comment>
<dbReference type="OrthoDB" id="9808272at2"/>
<protein>
    <submittedName>
        <fullName evidence="5">Type II secretory ATPase GspE/PulE/Tfp pilus assembly ATPase PilB-like protein</fullName>
    </submittedName>
</protein>
<dbReference type="SUPFAM" id="SSF52540">
    <property type="entry name" value="P-loop containing nucleoside triphosphate hydrolases"/>
    <property type="match status" value="1"/>
</dbReference>
<reference evidence="5 6" key="1">
    <citation type="submission" date="2020-08" db="EMBL/GenBank/DDBJ databases">
        <title>Genomic Encyclopedia of Type Strains, Phase IV (KMG-IV): sequencing the most valuable type-strain genomes for metagenomic binning, comparative biology and taxonomic classification.</title>
        <authorList>
            <person name="Goeker M."/>
        </authorList>
    </citation>
    <scope>NUCLEOTIDE SEQUENCE [LARGE SCALE GENOMIC DNA]</scope>
    <source>
        <strain evidence="5 6">DSM 21255</strain>
    </source>
</reference>
<comment type="similarity">
    <text evidence="1">Belongs to the GSP E family.</text>
</comment>
<dbReference type="CDD" id="cd01129">
    <property type="entry name" value="PulE-GspE-like"/>
    <property type="match status" value="1"/>
</dbReference>
<dbReference type="PANTHER" id="PTHR30258:SF2">
    <property type="entry name" value="COMG OPERON PROTEIN 1"/>
    <property type="match status" value="1"/>
</dbReference>
<dbReference type="Proteomes" id="UP000591941">
    <property type="component" value="Unassembled WGS sequence"/>
</dbReference>
<dbReference type="EMBL" id="JACHHI010000007">
    <property type="protein sequence ID" value="MBB6478256.1"/>
    <property type="molecule type" value="Genomic_DNA"/>
</dbReference>
<organism evidence="5 6">
    <name type="scientific">Negativicoccus succinicivorans</name>
    <dbReference type="NCBI Taxonomy" id="620903"/>
    <lineage>
        <taxon>Bacteria</taxon>
        <taxon>Bacillati</taxon>
        <taxon>Bacillota</taxon>
        <taxon>Negativicutes</taxon>
        <taxon>Veillonellales</taxon>
        <taxon>Veillonellaceae</taxon>
        <taxon>Negativicoccus</taxon>
    </lineage>
</organism>
<evidence type="ECO:0000313" key="5">
    <source>
        <dbReference type="EMBL" id="MBB6478256.1"/>
    </source>
</evidence>
<dbReference type="InterPro" id="IPR027417">
    <property type="entry name" value="P-loop_NTPase"/>
</dbReference>
<dbReference type="GeneID" id="93486581"/>
<evidence type="ECO:0000256" key="1">
    <source>
        <dbReference type="ARBA" id="ARBA00006611"/>
    </source>
</evidence>
<keyword evidence="2" id="KW-0547">Nucleotide-binding</keyword>
<dbReference type="PANTHER" id="PTHR30258">
    <property type="entry name" value="TYPE II SECRETION SYSTEM PROTEIN GSPE-RELATED"/>
    <property type="match status" value="1"/>
</dbReference>
<keyword evidence="6" id="KW-1185">Reference proteome</keyword>
<dbReference type="GO" id="GO:0005524">
    <property type="term" value="F:ATP binding"/>
    <property type="evidence" value="ECO:0007669"/>
    <property type="project" value="UniProtKB-KW"/>
</dbReference>
<name>A0A841R357_9FIRM</name>
<feature type="domain" description="Bacterial type II secretion system protein E" evidence="4">
    <location>
        <begin position="10"/>
        <end position="377"/>
    </location>
</feature>
<dbReference type="InterPro" id="IPR001482">
    <property type="entry name" value="T2SS/T4SS_dom"/>
</dbReference>
<gene>
    <name evidence="5" type="ORF">HNR45_001327</name>
</gene>
<dbReference type="AlphaFoldDB" id="A0A841R357"/>
<evidence type="ECO:0000259" key="4">
    <source>
        <dbReference type="Pfam" id="PF00437"/>
    </source>
</evidence>
<dbReference type="GO" id="GO:0005886">
    <property type="term" value="C:plasma membrane"/>
    <property type="evidence" value="ECO:0007669"/>
    <property type="project" value="TreeGrafter"/>
</dbReference>
<dbReference type="Gene3D" id="3.40.50.300">
    <property type="entry name" value="P-loop containing nucleotide triphosphate hydrolases"/>
    <property type="match status" value="1"/>
</dbReference>
<dbReference type="RefSeq" id="WP_159823291.1">
    <property type="nucleotide sequence ID" value="NZ_CABWNB010000005.1"/>
</dbReference>